<keyword evidence="5" id="KW-0460">Magnesium</keyword>
<dbReference type="SUPFAM" id="SSF53098">
    <property type="entry name" value="Ribonuclease H-like"/>
    <property type="match status" value="1"/>
</dbReference>
<evidence type="ECO:0000256" key="1">
    <source>
        <dbReference type="ARBA" id="ARBA00022670"/>
    </source>
</evidence>
<dbReference type="GO" id="GO:0003964">
    <property type="term" value="F:RNA-directed DNA polymerase activity"/>
    <property type="evidence" value="ECO:0007669"/>
    <property type="project" value="UniProtKB-KW"/>
</dbReference>
<organism evidence="12 13">
    <name type="scientific">Centaurea solstitialis</name>
    <name type="common">yellow star-thistle</name>
    <dbReference type="NCBI Taxonomy" id="347529"/>
    <lineage>
        <taxon>Eukaryota</taxon>
        <taxon>Viridiplantae</taxon>
        <taxon>Streptophyta</taxon>
        <taxon>Embryophyta</taxon>
        <taxon>Tracheophyta</taxon>
        <taxon>Spermatophyta</taxon>
        <taxon>Magnoliopsida</taxon>
        <taxon>eudicotyledons</taxon>
        <taxon>Gunneridae</taxon>
        <taxon>Pentapetalae</taxon>
        <taxon>asterids</taxon>
        <taxon>campanulids</taxon>
        <taxon>Asterales</taxon>
        <taxon>Asteraceae</taxon>
        <taxon>Carduoideae</taxon>
        <taxon>Cardueae</taxon>
        <taxon>Centaureinae</taxon>
        <taxon>Centaurea</taxon>
    </lineage>
</organism>
<dbReference type="Gene3D" id="3.30.420.10">
    <property type="entry name" value="Ribonuclease H-like superfamily/Ribonuclease H"/>
    <property type="match status" value="1"/>
</dbReference>
<comment type="caution">
    <text evidence="12">The sequence shown here is derived from an EMBL/GenBank/DDBJ whole genome shotgun (WGS) entry which is preliminary data.</text>
</comment>
<dbReference type="InterPro" id="IPR041588">
    <property type="entry name" value="Integrase_H2C2"/>
</dbReference>
<dbReference type="Pfam" id="PF17921">
    <property type="entry name" value="Integrase_H2C2"/>
    <property type="match status" value="1"/>
</dbReference>
<evidence type="ECO:0000256" key="10">
    <source>
        <dbReference type="ARBA" id="ARBA00023172"/>
    </source>
</evidence>
<dbReference type="Pfam" id="PF24626">
    <property type="entry name" value="SH3_Tf2-1"/>
    <property type="match status" value="1"/>
</dbReference>
<protein>
    <recommendedName>
        <fullName evidence="11">Integrase catalytic domain-containing protein</fullName>
    </recommendedName>
</protein>
<keyword evidence="13" id="KW-1185">Reference proteome</keyword>
<dbReference type="GO" id="GO:0003677">
    <property type="term" value="F:DNA binding"/>
    <property type="evidence" value="ECO:0007669"/>
    <property type="project" value="UniProtKB-KW"/>
</dbReference>
<feature type="domain" description="Integrase catalytic" evidence="11">
    <location>
        <begin position="273"/>
        <end position="382"/>
    </location>
</feature>
<gene>
    <name evidence="12" type="ORF">OSB04_024472</name>
</gene>
<evidence type="ECO:0000256" key="2">
    <source>
        <dbReference type="ARBA" id="ARBA00022723"/>
    </source>
</evidence>
<dbReference type="GO" id="GO:0006508">
    <property type="term" value="P:proteolysis"/>
    <property type="evidence" value="ECO:0007669"/>
    <property type="project" value="UniProtKB-KW"/>
</dbReference>
<evidence type="ECO:0000256" key="4">
    <source>
        <dbReference type="ARBA" id="ARBA00022801"/>
    </source>
</evidence>
<proteinExistence type="predicted"/>
<dbReference type="Gene3D" id="1.10.340.70">
    <property type="match status" value="1"/>
</dbReference>
<dbReference type="GO" id="GO:0003887">
    <property type="term" value="F:DNA-directed DNA polymerase activity"/>
    <property type="evidence" value="ECO:0007669"/>
    <property type="project" value="UniProtKB-KW"/>
</dbReference>
<evidence type="ECO:0000313" key="12">
    <source>
        <dbReference type="EMBL" id="KAJ9544765.1"/>
    </source>
</evidence>
<keyword evidence="8" id="KW-0808">Transferase</keyword>
<keyword evidence="4" id="KW-0378">Hydrolase</keyword>
<keyword evidence="8" id="KW-0548">Nucleotidyltransferase</keyword>
<evidence type="ECO:0000313" key="13">
    <source>
        <dbReference type="Proteomes" id="UP001172457"/>
    </source>
</evidence>
<dbReference type="GO" id="GO:0006310">
    <property type="term" value="P:DNA recombination"/>
    <property type="evidence" value="ECO:0007669"/>
    <property type="project" value="UniProtKB-KW"/>
</dbReference>
<sequence length="578" mass="66926">MKWTHPLFTDEYRVHVIICGTTHVGFSPTAEVVQRLHMWGFSPTAKVVRENALPMWLATTSEKELNMRQQRWIELLSDYDCEILYRPGKGNVVEDAISRKGGKVKPGIVDSRMGIVACRISIVPDLKLEIREWQEKALKEENLKSERMVGILDTLVSDTEGLKCFGNRIWVPKLGDLRKKILVEARKSKYAVYPGTNKMYHGLRQSHWWPGMKKDIAYFVERCVTCLQVKIEHQRPYGKLQQLPIPEWTWEHITMDFVTKLPRTHKGNVLERFARHYIAEIVRLHGTPVSIVSDRDARFTSTFFQSFQREMGTRVNLSTAYHPQSDGQSEQNIQTLEHMLRACVLDFGGSWEDHLPLIEFAYKSSYHSSIEAAAYEILYARKCRTPLCWNEVGEKQLAGPEVVRITSDKIYQVRERLKTAGDRQKSYADKRRKDIEFQVGDQVMLKVSPWKGVIRFGKKGKLSPRYIGPFRITERIGAVAYKLDLPVELGGVHNTFHVSNLRKCLADPETAIPLQDIEVDQKLNFVEEPVAVTDHKIRKLRNKEISLVKIQWKFHKGQEATWEAESEMRAKYPYLFNA</sequence>
<dbReference type="InterPro" id="IPR001584">
    <property type="entry name" value="Integrase_cat-core"/>
</dbReference>
<dbReference type="GO" id="GO:0046872">
    <property type="term" value="F:metal ion binding"/>
    <property type="evidence" value="ECO:0007669"/>
    <property type="project" value="UniProtKB-KW"/>
</dbReference>
<dbReference type="PANTHER" id="PTHR37984:SF5">
    <property type="entry name" value="PROTEIN NYNRIN-LIKE"/>
    <property type="match status" value="1"/>
</dbReference>
<dbReference type="PANTHER" id="PTHR37984">
    <property type="entry name" value="PROTEIN CBG26694"/>
    <property type="match status" value="1"/>
</dbReference>
<dbReference type="EMBL" id="JARYMX010000006">
    <property type="protein sequence ID" value="KAJ9544765.1"/>
    <property type="molecule type" value="Genomic_DNA"/>
</dbReference>
<keyword evidence="8" id="KW-0239">DNA-directed DNA polymerase</keyword>
<evidence type="ECO:0000259" key="11">
    <source>
        <dbReference type="PROSITE" id="PS50994"/>
    </source>
</evidence>
<evidence type="ECO:0000256" key="9">
    <source>
        <dbReference type="ARBA" id="ARBA00023125"/>
    </source>
</evidence>
<reference evidence="12" key="1">
    <citation type="submission" date="2023-03" db="EMBL/GenBank/DDBJ databases">
        <title>Chromosome-scale reference genome and RAD-based genetic map of yellow starthistle (Centaurea solstitialis) reveal putative structural variation and QTLs associated with invader traits.</title>
        <authorList>
            <person name="Reatini B."/>
            <person name="Cang F.A."/>
            <person name="Jiang Q."/>
            <person name="Mckibben M.T.W."/>
            <person name="Barker M.S."/>
            <person name="Rieseberg L.H."/>
            <person name="Dlugosch K.M."/>
        </authorList>
    </citation>
    <scope>NUCLEOTIDE SEQUENCE</scope>
    <source>
        <strain evidence="12">CAN-66</strain>
        <tissue evidence="12">Leaf</tissue>
    </source>
</reference>
<evidence type="ECO:0000256" key="6">
    <source>
        <dbReference type="ARBA" id="ARBA00022908"/>
    </source>
</evidence>
<keyword evidence="1" id="KW-0645">Protease</keyword>
<name>A0AA38SYH9_9ASTR</name>
<evidence type="ECO:0000256" key="7">
    <source>
        <dbReference type="ARBA" id="ARBA00022918"/>
    </source>
</evidence>
<keyword evidence="7" id="KW-0695">RNA-directed DNA polymerase</keyword>
<dbReference type="PROSITE" id="PS50994">
    <property type="entry name" value="INTEGRASE"/>
    <property type="match status" value="1"/>
</dbReference>
<dbReference type="Proteomes" id="UP001172457">
    <property type="component" value="Chromosome 6"/>
</dbReference>
<evidence type="ECO:0000256" key="8">
    <source>
        <dbReference type="ARBA" id="ARBA00022932"/>
    </source>
</evidence>
<keyword evidence="10" id="KW-0233">DNA recombination</keyword>
<evidence type="ECO:0000256" key="3">
    <source>
        <dbReference type="ARBA" id="ARBA00022750"/>
    </source>
</evidence>
<dbReference type="InterPro" id="IPR056924">
    <property type="entry name" value="SH3_Tf2-1"/>
</dbReference>
<keyword evidence="2" id="KW-0479">Metal-binding</keyword>
<dbReference type="InterPro" id="IPR012337">
    <property type="entry name" value="RNaseH-like_sf"/>
</dbReference>
<evidence type="ECO:0000256" key="5">
    <source>
        <dbReference type="ARBA" id="ARBA00022842"/>
    </source>
</evidence>
<keyword evidence="6" id="KW-0229">DNA integration</keyword>
<dbReference type="GO" id="GO:0004190">
    <property type="term" value="F:aspartic-type endopeptidase activity"/>
    <property type="evidence" value="ECO:0007669"/>
    <property type="project" value="UniProtKB-KW"/>
</dbReference>
<accession>A0AA38SYH9</accession>
<dbReference type="AlphaFoldDB" id="A0AA38SYH9"/>
<keyword evidence="3" id="KW-0064">Aspartyl protease</keyword>
<dbReference type="GO" id="GO:0015074">
    <property type="term" value="P:DNA integration"/>
    <property type="evidence" value="ECO:0007669"/>
    <property type="project" value="UniProtKB-KW"/>
</dbReference>
<dbReference type="InterPro" id="IPR036397">
    <property type="entry name" value="RNaseH_sf"/>
</dbReference>
<keyword evidence="9" id="KW-0238">DNA-binding</keyword>
<dbReference type="InterPro" id="IPR050951">
    <property type="entry name" value="Retrovirus_Pol_polyprotein"/>
</dbReference>